<dbReference type="Proteomes" id="UP001219525">
    <property type="component" value="Unassembled WGS sequence"/>
</dbReference>
<evidence type="ECO:0000313" key="2">
    <source>
        <dbReference type="EMBL" id="KAJ7203053.1"/>
    </source>
</evidence>
<feature type="signal peptide" evidence="1">
    <location>
        <begin position="1"/>
        <end position="17"/>
    </location>
</feature>
<evidence type="ECO:0000313" key="3">
    <source>
        <dbReference type="Proteomes" id="UP001219525"/>
    </source>
</evidence>
<gene>
    <name evidence="2" type="ORF">GGX14DRAFT_570312</name>
</gene>
<name>A0AAD6V995_9AGAR</name>
<keyword evidence="3" id="KW-1185">Reference proteome</keyword>
<dbReference type="EMBL" id="JARJCW010000052">
    <property type="protein sequence ID" value="KAJ7203053.1"/>
    <property type="molecule type" value="Genomic_DNA"/>
</dbReference>
<keyword evidence="1" id="KW-0732">Signal</keyword>
<feature type="chain" id="PRO_5041917594" evidence="1">
    <location>
        <begin position="18"/>
        <end position="74"/>
    </location>
</feature>
<organism evidence="2 3">
    <name type="scientific">Mycena pura</name>
    <dbReference type="NCBI Taxonomy" id="153505"/>
    <lineage>
        <taxon>Eukaryota</taxon>
        <taxon>Fungi</taxon>
        <taxon>Dikarya</taxon>
        <taxon>Basidiomycota</taxon>
        <taxon>Agaricomycotina</taxon>
        <taxon>Agaricomycetes</taxon>
        <taxon>Agaricomycetidae</taxon>
        <taxon>Agaricales</taxon>
        <taxon>Marasmiineae</taxon>
        <taxon>Mycenaceae</taxon>
        <taxon>Mycena</taxon>
    </lineage>
</organism>
<sequence>MKFSIALLVSFVAVAAANPIVDAAARGSFQCEIFGFSCSGGDAQVDYCEQLEFQCTGTGKHPIIANSTIAGESS</sequence>
<protein>
    <submittedName>
        <fullName evidence="2">Uncharacterized protein</fullName>
    </submittedName>
</protein>
<accession>A0AAD6V995</accession>
<proteinExistence type="predicted"/>
<evidence type="ECO:0000256" key="1">
    <source>
        <dbReference type="SAM" id="SignalP"/>
    </source>
</evidence>
<reference evidence="2" key="1">
    <citation type="submission" date="2023-03" db="EMBL/GenBank/DDBJ databases">
        <title>Massive genome expansion in bonnet fungi (Mycena s.s.) driven by repeated elements and novel gene families across ecological guilds.</title>
        <authorList>
            <consortium name="Lawrence Berkeley National Laboratory"/>
            <person name="Harder C.B."/>
            <person name="Miyauchi S."/>
            <person name="Viragh M."/>
            <person name="Kuo A."/>
            <person name="Thoen E."/>
            <person name="Andreopoulos B."/>
            <person name="Lu D."/>
            <person name="Skrede I."/>
            <person name="Drula E."/>
            <person name="Henrissat B."/>
            <person name="Morin E."/>
            <person name="Kohler A."/>
            <person name="Barry K."/>
            <person name="LaButti K."/>
            <person name="Morin E."/>
            <person name="Salamov A."/>
            <person name="Lipzen A."/>
            <person name="Mereny Z."/>
            <person name="Hegedus B."/>
            <person name="Baldrian P."/>
            <person name="Stursova M."/>
            <person name="Weitz H."/>
            <person name="Taylor A."/>
            <person name="Grigoriev I.V."/>
            <person name="Nagy L.G."/>
            <person name="Martin F."/>
            <person name="Kauserud H."/>
        </authorList>
    </citation>
    <scope>NUCLEOTIDE SEQUENCE</scope>
    <source>
        <strain evidence="2">9144</strain>
    </source>
</reference>
<comment type="caution">
    <text evidence="2">The sequence shown here is derived from an EMBL/GenBank/DDBJ whole genome shotgun (WGS) entry which is preliminary data.</text>
</comment>
<dbReference type="AlphaFoldDB" id="A0AAD6V995"/>